<evidence type="ECO:0000313" key="4">
    <source>
        <dbReference type="Proteomes" id="UP000030671"/>
    </source>
</evidence>
<dbReference type="HOGENOM" id="CLU_016972_1_1_1"/>
<keyword evidence="1" id="KW-0732">Signal</keyword>
<reference evidence="3 4" key="1">
    <citation type="journal article" date="2012" name="New Phytol.">
        <title>Insight into trade-off between wood decay and parasitism from the genome of a fungal forest pathogen.</title>
        <authorList>
            <person name="Olson A."/>
            <person name="Aerts A."/>
            <person name="Asiegbu F."/>
            <person name="Belbahri L."/>
            <person name="Bouzid O."/>
            <person name="Broberg A."/>
            <person name="Canback B."/>
            <person name="Coutinho P.M."/>
            <person name="Cullen D."/>
            <person name="Dalman K."/>
            <person name="Deflorio G."/>
            <person name="van Diepen L.T."/>
            <person name="Dunand C."/>
            <person name="Duplessis S."/>
            <person name="Durling M."/>
            <person name="Gonthier P."/>
            <person name="Grimwood J."/>
            <person name="Fossdal C.G."/>
            <person name="Hansson D."/>
            <person name="Henrissat B."/>
            <person name="Hietala A."/>
            <person name="Himmelstrand K."/>
            <person name="Hoffmeister D."/>
            <person name="Hogberg N."/>
            <person name="James T.Y."/>
            <person name="Karlsson M."/>
            <person name="Kohler A."/>
            <person name="Kues U."/>
            <person name="Lee Y.H."/>
            <person name="Lin Y.C."/>
            <person name="Lind M."/>
            <person name="Lindquist E."/>
            <person name="Lombard V."/>
            <person name="Lucas S."/>
            <person name="Lunden K."/>
            <person name="Morin E."/>
            <person name="Murat C."/>
            <person name="Park J."/>
            <person name="Raffaello T."/>
            <person name="Rouze P."/>
            <person name="Salamov A."/>
            <person name="Schmutz J."/>
            <person name="Solheim H."/>
            <person name="Stahlberg J."/>
            <person name="Velez H."/>
            <person name="de Vries R.P."/>
            <person name="Wiebenga A."/>
            <person name="Woodward S."/>
            <person name="Yakovlev I."/>
            <person name="Garbelotto M."/>
            <person name="Martin F."/>
            <person name="Grigoriev I.V."/>
            <person name="Stenlid J."/>
        </authorList>
    </citation>
    <scope>NUCLEOTIDE SEQUENCE [LARGE SCALE GENOMIC DNA]</scope>
    <source>
        <strain evidence="3 4">TC 32-1</strain>
    </source>
</reference>
<dbReference type="PANTHER" id="PTHR10963">
    <property type="entry name" value="GLYCOSYL HYDROLASE-RELATED"/>
    <property type="match status" value="1"/>
</dbReference>
<name>W4K617_HETIT</name>
<feature type="domain" description="GH16" evidence="2">
    <location>
        <begin position="42"/>
        <end position="295"/>
    </location>
</feature>
<dbReference type="GO" id="GO:0004553">
    <property type="term" value="F:hydrolase activity, hydrolyzing O-glycosyl compounds"/>
    <property type="evidence" value="ECO:0007669"/>
    <property type="project" value="InterPro"/>
</dbReference>
<dbReference type="PROSITE" id="PS51762">
    <property type="entry name" value="GH16_2"/>
    <property type="match status" value="1"/>
</dbReference>
<dbReference type="InterPro" id="IPR013320">
    <property type="entry name" value="ConA-like_dom_sf"/>
</dbReference>
<dbReference type="InterPro" id="IPR000757">
    <property type="entry name" value="Beta-glucanase-like"/>
</dbReference>
<dbReference type="Gene3D" id="2.60.120.200">
    <property type="match status" value="1"/>
</dbReference>
<dbReference type="RefSeq" id="XP_009546961.1">
    <property type="nucleotide sequence ID" value="XM_009548666.1"/>
</dbReference>
<keyword evidence="3" id="KW-0378">Hydrolase</keyword>
<keyword evidence="4" id="KW-1185">Reference proteome</keyword>
<evidence type="ECO:0000259" key="2">
    <source>
        <dbReference type="PROSITE" id="PS51762"/>
    </source>
</evidence>
<dbReference type="eggNOG" id="ENOG502QUM3">
    <property type="taxonomic scope" value="Eukaryota"/>
</dbReference>
<feature type="chain" id="PRO_5004845243" evidence="1">
    <location>
        <begin position="26"/>
        <end position="329"/>
    </location>
</feature>
<dbReference type="CDD" id="cd02181">
    <property type="entry name" value="GH16_fungal_Lam16A_glucanase"/>
    <property type="match status" value="1"/>
</dbReference>
<dbReference type="STRING" id="747525.W4K617"/>
<dbReference type="InterPro" id="IPR050546">
    <property type="entry name" value="Glycosyl_Hydrlase_16"/>
</dbReference>
<protein>
    <submittedName>
        <fullName evidence="3">Glycoside hydrolase family 16 protein</fullName>
    </submittedName>
</protein>
<dbReference type="AlphaFoldDB" id="W4K617"/>
<dbReference type="InParanoid" id="W4K617"/>
<dbReference type="GO" id="GO:0009251">
    <property type="term" value="P:glucan catabolic process"/>
    <property type="evidence" value="ECO:0007669"/>
    <property type="project" value="TreeGrafter"/>
</dbReference>
<accession>W4K617</accession>
<dbReference type="EMBL" id="KI925459">
    <property type="protein sequence ID" value="ETW80501.1"/>
    <property type="molecule type" value="Genomic_DNA"/>
</dbReference>
<dbReference type="Pfam" id="PF26113">
    <property type="entry name" value="GH16_XgeA"/>
    <property type="match status" value="1"/>
</dbReference>
<dbReference type="SUPFAM" id="SSF49899">
    <property type="entry name" value="Concanavalin A-like lectins/glucanases"/>
    <property type="match status" value="1"/>
</dbReference>
<dbReference type="OrthoDB" id="192832at2759"/>
<organism evidence="3 4">
    <name type="scientific">Heterobasidion irregulare (strain TC 32-1)</name>
    <dbReference type="NCBI Taxonomy" id="747525"/>
    <lineage>
        <taxon>Eukaryota</taxon>
        <taxon>Fungi</taxon>
        <taxon>Dikarya</taxon>
        <taxon>Basidiomycota</taxon>
        <taxon>Agaricomycotina</taxon>
        <taxon>Agaricomycetes</taxon>
        <taxon>Russulales</taxon>
        <taxon>Bondarzewiaceae</taxon>
        <taxon>Heterobasidion</taxon>
        <taxon>Heterobasidion annosum species complex</taxon>
    </lineage>
</organism>
<evidence type="ECO:0000256" key="1">
    <source>
        <dbReference type="SAM" id="SignalP"/>
    </source>
</evidence>
<sequence>MRTGYALRLLLLALALAQDRAGVDAQTQYVLKDKFVGRDFLDAWTWETMDDPTHGRVNYVDQRTALQKNLSYATDAKFVMRADSWTRVGGGPRGRDSVRITSRGAYGDSLVVLDVAHMPAGCATWPAFWTLSQRGPWPHGGEIDIIEGVNEATANLVSLHTAPDCTMPQQRAQTGTVISTDCSGLANSNQGCGTQMTQAESYGAPFNAAGGGWYAMQRARGRGVRVWFWGRNDQGVPVEVRAGAGLVESVEGWGMPGADGAEGTCGFDEHFDDHVAVFDLTFCGDWAGSAWSSSGCGQGTCEDFVNNNPAAFAESYWEINSLRVYTPGQ</sequence>
<feature type="signal peptide" evidence="1">
    <location>
        <begin position="1"/>
        <end position="25"/>
    </location>
</feature>
<gene>
    <name evidence="3" type="ORF">HETIRDRAFT_61600</name>
</gene>
<dbReference type="Proteomes" id="UP000030671">
    <property type="component" value="Unassembled WGS sequence"/>
</dbReference>
<proteinExistence type="predicted"/>
<dbReference type="PANTHER" id="PTHR10963:SF24">
    <property type="entry name" value="GLYCOSIDASE C21B10.07-RELATED"/>
    <property type="match status" value="1"/>
</dbReference>
<dbReference type="KEGG" id="hir:HETIRDRAFT_61600"/>
<evidence type="ECO:0000313" key="3">
    <source>
        <dbReference type="EMBL" id="ETW80501.1"/>
    </source>
</evidence>
<dbReference type="GeneID" id="20678563"/>